<sequence>MWEQESGVRWLSRMSRVRIGGCCAKESFTRTVEFDSSWATTAMAVAVVATGGGFTGLRITERIEDEIRGLRGGDSS</sequence>
<organism evidence="1 2">
    <name type="scientific">Nyssa sinensis</name>
    <dbReference type="NCBI Taxonomy" id="561372"/>
    <lineage>
        <taxon>Eukaryota</taxon>
        <taxon>Viridiplantae</taxon>
        <taxon>Streptophyta</taxon>
        <taxon>Embryophyta</taxon>
        <taxon>Tracheophyta</taxon>
        <taxon>Spermatophyta</taxon>
        <taxon>Magnoliopsida</taxon>
        <taxon>eudicotyledons</taxon>
        <taxon>Gunneridae</taxon>
        <taxon>Pentapetalae</taxon>
        <taxon>asterids</taxon>
        <taxon>Cornales</taxon>
        <taxon>Nyssaceae</taxon>
        <taxon>Nyssa</taxon>
    </lineage>
</organism>
<gene>
    <name evidence="1" type="ORF">F0562_013392</name>
</gene>
<dbReference type="AlphaFoldDB" id="A0A5J4ZMU4"/>
<accession>A0A5J4ZMU4</accession>
<protein>
    <submittedName>
        <fullName evidence="1">Uncharacterized protein</fullName>
    </submittedName>
</protein>
<evidence type="ECO:0000313" key="2">
    <source>
        <dbReference type="Proteomes" id="UP000325577"/>
    </source>
</evidence>
<evidence type="ECO:0000313" key="1">
    <source>
        <dbReference type="EMBL" id="KAA8519134.1"/>
    </source>
</evidence>
<reference evidence="1 2" key="1">
    <citation type="submission" date="2019-09" db="EMBL/GenBank/DDBJ databases">
        <title>A chromosome-level genome assembly of the Chinese tupelo Nyssa sinensis.</title>
        <authorList>
            <person name="Yang X."/>
            <person name="Kang M."/>
            <person name="Yang Y."/>
            <person name="Xiong H."/>
            <person name="Wang M."/>
            <person name="Zhang Z."/>
            <person name="Wang Z."/>
            <person name="Wu H."/>
            <person name="Ma T."/>
            <person name="Liu J."/>
            <person name="Xi Z."/>
        </authorList>
    </citation>
    <scope>NUCLEOTIDE SEQUENCE [LARGE SCALE GENOMIC DNA]</scope>
    <source>
        <strain evidence="1">J267</strain>
        <tissue evidence="1">Leaf</tissue>
    </source>
</reference>
<proteinExistence type="predicted"/>
<dbReference type="Proteomes" id="UP000325577">
    <property type="component" value="Linkage Group LG6"/>
</dbReference>
<dbReference type="EMBL" id="CM018049">
    <property type="protein sequence ID" value="KAA8519134.1"/>
    <property type="molecule type" value="Genomic_DNA"/>
</dbReference>
<keyword evidence="2" id="KW-1185">Reference proteome</keyword>
<name>A0A5J4ZMU4_9ASTE</name>